<proteinExistence type="predicted"/>
<dbReference type="OrthoDB" id="288800at2"/>
<dbReference type="Pfam" id="PF11086">
    <property type="entry name" value="DUF2878"/>
    <property type="match status" value="1"/>
</dbReference>
<reference evidence="2 3" key="1">
    <citation type="submission" date="2016-11" db="EMBL/GenBank/DDBJ databases">
        <authorList>
            <person name="Jaros S."/>
            <person name="Januszkiewicz K."/>
            <person name="Wedrychowicz H."/>
        </authorList>
    </citation>
    <scope>NUCLEOTIDE SEQUENCE [LARGE SCALE GENOMIC DNA]</scope>
    <source>
        <strain evidence="2 3">GAS86</strain>
    </source>
</reference>
<dbReference type="InterPro" id="IPR021306">
    <property type="entry name" value="DUF2878"/>
</dbReference>
<accession>A0A1N6JSB7</accession>
<evidence type="ECO:0000256" key="1">
    <source>
        <dbReference type="SAM" id="Phobius"/>
    </source>
</evidence>
<evidence type="ECO:0000313" key="2">
    <source>
        <dbReference type="EMBL" id="SIO47245.1"/>
    </source>
</evidence>
<sequence>MSSGDLHRAANANADARTPRAGAPKAWLYFIVCQAGWMVCVMSAAHGLAWIGVLFVMATVVWHASQVPAPARELKLVAAAVLIGVVWESVLVATGLLVYPNGVLIPGTAPWWLLALWALFAVQFNVVFGWLKHRPLLAALLGALAGPLSFRAGAALGAVRFPDPMLAFAALGAGWAVLMPLMLGLARRWDGVHVAD</sequence>
<dbReference type="RefSeq" id="WP_074266966.1">
    <property type="nucleotide sequence ID" value="NZ_FSRM01000002.1"/>
</dbReference>
<feature type="transmembrane region" description="Helical" evidence="1">
    <location>
        <begin position="111"/>
        <end position="131"/>
    </location>
</feature>
<dbReference type="AlphaFoldDB" id="A0A1N6JSB7"/>
<protein>
    <recommendedName>
        <fullName evidence="4">DUF2878 domain-containing protein</fullName>
    </recommendedName>
</protein>
<dbReference type="EMBL" id="FSRM01000002">
    <property type="protein sequence ID" value="SIO47245.1"/>
    <property type="molecule type" value="Genomic_DNA"/>
</dbReference>
<dbReference type="Proteomes" id="UP000184693">
    <property type="component" value="Unassembled WGS sequence"/>
</dbReference>
<keyword evidence="1" id="KW-1133">Transmembrane helix</keyword>
<keyword evidence="1" id="KW-0812">Transmembrane</keyword>
<organism evidence="2 3">
    <name type="scientific">Paraburkholderia phenazinium</name>
    <dbReference type="NCBI Taxonomy" id="60549"/>
    <lineage>
        <taxon>Bacteria</taxon>
        <taxon>Pseudomonadati</taxon>
        <taxon>Pseudomonadota</taxon>
        <taxon>Betaproteobacteria</taxon>
        <taxon>Burkholderiales</taxon>
        <taxon>Burkholderiaceae</taxon>
        <taxon>Paraburkholderia</taxon>
    </lineage>
</organism>
<evidence type="ECO:0008006" key="4">
    <source>
        <dbReference type="Google" id="ProtNLM"/>
    </source>
</evidence>
<name>A0A1N6JSB7_9BURK</name>
<feature type="transmembrane region" description="Helical" evidence="1">
    <location>
        <begin position="165"/>
        <end position="186"/>
    </location>
</feature>
<keyword evidence="1" id="KW-0472">Membrane</keyword>
<feature type="transmembrane region" description="Helical" evidence="1">
    <location>
        <begin position="76"/>
        <end position="99"/>
    </location>
</feature>
<gene>
    <name evidence="2" type="ORF">SAMN05444168_4920</name>
</gene>
<evidence type="ECO:0000313" key="3">
    <source>
        <dbReference type="Proteomes" id="UP000184693"/>
    </source>
</evidence>
<feature type="transmembrane region" description="Helical" evidence="1">
    <location>
        <begin position="35"/>
        <end position="64"/>
    </location>
</feature>
<feature type="transmembrane region" description="Helical" evidence="1">
    <location>
        <begin position="138"/>
        <end position="159"/>
    </location>
</feature>